<dbReference type="AlphaFoldDB" id="A0A4C1SRW7"/>
<reference evidence="2 3" key="1">
    <citation type="journal article" date="2019" name="Commun. Biol.">
        <title>The bagworm genome reveals a unique fibroin gene that provides high tensile strength.</title>
        <authorList>
            <person name="Kono N."/>
            <person name="Nakamura H."/>
            <person name="Ohtoshi R."/>
            <person name="Tomita M."/>
            <person name="Numata K."/>
            <person name="Arakawa K."/>
        </authorList>
    </citation>
    <scope>NUCLEOTIDE SEQUENCE [LARGE SCALE GENOMIC DNA]</scope>
</reference>
<accession>A0A4C1SRW7</accession>
<dbReference type="Proteomes" id="UP000299102">
    <property type="component" value="Unassembled WGS sequence"/>
</dbReference>
<dbReference type="EMBL" id="BGZK01000016">
    <property type="protein sequence ID" value="GBP04973.1"/>
    <property type="molecule type" value="Genomic_DNA"/>
</dbReference>
<protein>
    <submittedName>
        <fullName evidence="2">Uncharacterized protein</fullName>
    </submittedName>
</protein>
<gene>
    <name evidence="2" type="ORF">EVAR_3340_1</name>
</gene>
<proteinExistence type="predicted"/>
<feature type="region of interest" description="Disordered" evidence="1">
    <location>
        <begin position="1"/>
        <end position="50"/>
    </location>
</feature>
<name>A0A4C1SRW7_EUMVA</name>
<evidence type="ECO:0000313" key="3">
    <source>
        <dbReference type="Proteomes" id="UP000299102"/>
    </source>
</evidence>
<organism evidence="2 3">
    <name type="scientific">Eumeta variegata</name>
    <name type="common">Bagworm moth</name>
    <name type="synonym">Eumeta japonica</name>
    <dbReference type="NCBI Taxonomy" id="151549"/>
    <lineage>
        <taxon>Eukaryota</taxon>
        <taxon>Metazoa</taxon>
        <taxon>Ecdysozoa</taxon>
        <taxon>Arthropoda</taxon>
        <taxon>Hexapoda</taxon>
        <taxon>Insecta</taxon>
        <taxon>Pterygota</taxon>
        <taxon>Neoptera</taxon>
        <taxon>Endopterygota</taxon>
        <taxon>Lepidoptera</taxon>
        <taxon>Glossata</taxon>
        <taxon>Ditrysia</taxon>
        <taxon>Tineoidea</taxon>
        <taxon>Psychidae</taxon>
        <taxon>Oiketicinae</taxon>
        <taxon>Eumeta</taxon>
    </lineage>
</organism>
<evidence type="ECO:0000313" key="2">
    <source>
        <dbReference type="EMBL" id="GBP04973.1"/>
    </source>
</evidence>
<sequence>MNTVIDNPRSYHSSKQWVTSNARVTRRRHLTGVTSEAHPAPAPRRPRPAGADVCVFNQRAGERLNLLCKDEHAHGHVNSGRFLLTKTPPRTIY</sequence>
<comment type="caution">
    <text evidence="2">The sequence shown here is derived from an EMBL/GenBank/DDBJ whole genome shotgun (WGS) entry which is preliminary data.</text>
</comment>
<keyword evidence="3" id="KW-1185">Reference proteome</keyword>
<evidence type="ECO:0000256" key="1">
    <source>
        <dbReference type="SAM" id="MobiDB-lite"/>
    </source>
</evidence>
<feature type="compositionally biased region" description="Polar residues" evidence="1">
    <location>
        <begin position="1"/>
        <end position="23"/>
    </location>
</feature>